<proteinExistence type="predicted"/>
<feature type="region of interest" description="Disordered" evidence="1">
    <location>
        <begin position="1"/>
        <end position="60"/>
    </location>
</feature>
<sequence length="179" mass="19473">MTGKASMKGGRRRSRSASRSRSRSMKRSRGRTRSAKRSRGRGRTRSRGMRGGGVATNATALALTTGSTSGTDYVGKLMGSMDTQWKNVFVNTPGNVPNGNLYELINGDTIPTIPTSMTGGQRGQRRRKNVTKRPHQQDWSSSSPLSHLSSPLHPNVTDNRKMRKGKKKGGKSNGGFWGP</sequence>
<feature type="compositionally biased region" description="Low complexity" evidence="1">
    <location>
        <begin position="140"/>
        <end position="154"/>
    </location>
</feature>
<name>A0A6C0HWD2_9ZZZZ</name>
<reference evidence="2" key="1">
    <citation type="journal article" date="2020" name="Nature">
        <title>Giant virus diversity and host interactions through global metagenomics.</title>
        <authorList>
            <person name="Schulz F."/>
            <person name="Roux S."/>
            <person name="Paez-Espino D."/>
            <person name="Jungbluth S."/>
            <person name="Walsh D.A."/>
            <person name="Denef V.J."/>
            <person name="McMahon K.D."/>
            <person name="Konstantinidis K.T."/>
            <person name="Eloe-Fadrosh E.A."/>
            <person name="Kyrpides N.C."/>
            <person name="Woyke T."/>
        </authorList>
    </citation>
    <scope>NUCLEOTIDE SEQUENCE</scope>
    <source>
        <strain evidence="2">GVMAG-M-3300023184-178</strain>
    </source>
</reference>
<organism evidence="2">
    <name type="scientific">viral metagenome</name>
    <dbReference type="NCBI Taxonomy" id="1070528"/>
    <lineage>
        <taxon>unclassified sequences</taxon>
        <taxon>metagenomes</taxon>
        <taxon>organismal metagenomes</taxon>
    </lineage>
</organism>
<evidence type="ECO:0000313" key="2">
    <source>
        <dbReference type="EMBL" id="QHT84804.1"/>
    </source>
</evidence>
<feature type="compositionally biased region" description="Basic residues" evidence="1">
    <location>
        <begin position="123"/>
        <end position="134"/>
    </location>
</feature>
<feature type="region of interest" description="Disordered" evidence="1">
    <location>
        <begin position="111"/>
        <end position="179"/>
    </location>
</feature>
<evidence type="ECO:0000256" key="1">
    <source>
        <dbReference type="SAM" id="MobiDB-lite"/>
    </source>
</evidence>
<accession>A0A6C0HWD2</accession>
<feature type="compositionally biased region" description="Basic residues" evidence="1">
    <location>
        <begin position="9"/>
        <end position="48"/>
    </location>
</feature>
<protein>
    <submittedName>
        <fullName evidence="2">Uncharacterized protein</fullName>
    </submittedName>
</protein>
<feature type="compositionally biased region" description="Basic residues" evidence="1">
    <location>
        <begin position="161"/>
        <end position="170"/>
    </location>
</feature>
<dbReference type="EMBL" id="MN740028">
    <property type="protein sequence ID" value="QHT84804.1"/>
    <property type="molecule type" value="Genomic_DNA"/>
</dbReference>
<dbReference type="AlphaFoldDB" id="A0A6C0HWD2"/>